<evidence type="ECO:0000256" key="3">
    <source>
        <dbReference type="ARBA" id="ARBA00022737"/>
    </source>
</evidence>
<accession>A0AAN7U687</accession>
<dbReference type="InterPro" id="IPR020472">
    <property type="entry name" value="WD40_PAC1"/>
</dbReference>
<dbReference type="PROSITE" id="PS50294">
    <property type="entry name" value="WD_REPEATS_REGION"/>
    <property type="match status" value="2"/>
</dbReference>
<dbReference type="PROSITE" id="PS00678">
    <property type="entry name" value="WD_REPEATS_1"/>
    <property type="match status" value="1"/>
</dbReference>
<dbReference type="InterPro" id="IPR036322">
    <property type="entry name" value="WD40_repeat_dom_sf"/>
</dbReference>
<evidence type="ECO:0000256" key="2">
    <source>
        <dbReference type="ARBA" id="ARBA00022574"/>
    </source>
</evidence>
<evidence type="ECO:0000313" key="5">
    <source>
        <dbReference type="EMBL" id="KAK5580648.1"/>
    </source>
</evidence>
<evidence type="ECO:0000256" key="4">
    <source>
        <dbReference type="PROSITE-ProRule" id="PRU00221"/>
    </source>
</evidence>
<feature type="repeat" description="WD" evidence="4">
    <location>
        <begin position="58"/>
        <end position="99"/>
    </location>
</feature>
<organism evidence="5 6">
    <name type="scientific">Dictyostelium firmibasis</name>
    <dbReference type="NCBI Taxonomy" id="79012"/>
    <lineage>
        <taxon>Eukaryota</taxon>
        <taxon>Amoebozoa</taxon>
        <taxon>Evosea</taxon>
        <taxon>Eumycetozoa</taxon>
        <taxon>Dictyostelia</taxon>
        <taxon>Dictyosteliales</taxon>
        <taxon>Dictyosteliaceae</taxon>
        <taxon>Dictyostelium</taxon>
    </lineage>
</organism>
<feature type="repeat" description="WD" evidence="4">
    <location>
        <begin position="12"/>
        <end position="42"/>
    </location>
</feature>
<dbReference type="AlphaFoldDB" id="A0AAN7U687"/>
<dbReference type="Proteomes" id="UP001344447">
    <property type="component" value="Unassembled WGS sequence"/>
</dbReference>
<gene>
    <name evidence="5" type="ORF">RB653_000670</name>
</gene>
<protein>
    <submittedName>
        <fullName evidence="5">Uncharacterized protein</fullName>
    </submittedName>
</protein>
<comment type="caution">
    <text evidence="5">The sequence shown here is derived from an EMBL/GenBank/DDBJ whole genome shotgun (WGS) entry which is preliminary data.</text>
</comment>
<keyword evidence="2 4" id="KW-0853">WD repeat</keyword>
<dbReference type="GO" id="GO:0045182">
    <property type="term" value="F:translation regulator activity"/>
    <property type="evidence" value="ECO:0007669"/>
    <property type="project" value="InterPro"/>
</dbReference>
<evidence type="ECO:0000256" key="1">
    <source>
        <dbReference type="ARBA" id="ARBA00007253"/>
    </source>
</evidence>
<dbReference type="PANTHER" id="PTHR19868">
    <property type="entry name" value="RECEPTOR FOR ACTIVATED PROTEIN KINASE C RACK1"/>
    <property type="match status" value="1"/>
</dbReference>
<dbReference type="InterPro" id="IPR015943">
    <property type="entry name" value="WD40/YVTN_repeat-like_dom_sf"/>
</dbReference>
<keyword evidence="3" id="KW-0677">Repeat</keyword>
<dbReference type="SMART" id="SM00320">
    <property type="entry name" value="WD40"/>
    <property type="match status" value="7"/>
</dbReference>
<dbReference type="InterPro" id="IPR019775">
    <property type="entry name" value="WD40_repeat_CS"/>
</dbReference>
<dbReference type="Pfam" id="PF00400">
    <property type="entry name" value="WD40"/>
    <property type="match status" value="4"/>
</dbReference>
<keyword evidence="6" id="KW-1185">Reference proteome</keyword>
<reference evidence="5 6" key="1">
    <citation type="submission" date="2023-11" db="EMBL/GenBank/DDBJ databases">
        <title>Dfirmibasis_genome.</title>
        <authorList>
            <person name="Edelbroek B."/>
            <person name="Kjellin J."/>
            <person name="Jerlstrom-Hultqvist J."/>
            <person name="Soderbom F."/>
        </authorList>
    </citation>
    <scope>NUCLEOTIDE SEQUENCE [LARGE SCALE GENOMIC DNA]</scope>
    <source>
        <strain evidence="5 6">TNS-C-14</strain>
    </source>
</reference>
<dbReference type="PROSITE" id="PS50082">
    <property type="entry name" value="WD_REPEATS_2"/>
    <property type="match status" value="2"/>
</dbReference>
<comment type="similarity">
    <text evidence="1">Belongs to the WD repeat G protein beta family. Ribosomal protein RACK1 subfamily.</text>
</comment>
<evidence type="ECO:0000313" key="6">
    <source>
        <dbReference type="Proteomes" id="UP001344447"/>
    </source>
</evidence>
<dbReference type="GO" id="GO:0043022">
    <property type="term" value="F:ribosome binding"/>
    <property type="evidence" value="ECO:0007669"/>
    <property type="project" value="InterPro"/>
</dbReference>
<name>A0AAN7U687_9MYCE</name>
<sequence>MLEAYYKLKDCLIGHTKEVTTLATNCKRYLVSGSKDCTVKVWIVDIDGDQPTTLYRTLKGHTNIVQEVAITDDDKYVISGSWDGNVCIWDIESGQCIKTIKHESQIMNVSYILQPDGEFITSLTSDGIIMIYKLFLKKDNLGMGGKDEEEEPPKFYKSCHSKEITISCSTFSKSSNVQPLLCTAGSDGKILSCFKELIKSENTKQSCETKKSSNGNIFSFFKELIKSESTKQSCETTTGSDNEHIIETTCIEKDKMKHWRHESGGTINYIKFSPGNYYFASGCSEGILCLWDIDGTTVLDCGNRTNSISFNPIRFICSTANDNNTILWNIESKTILTTIVIDDFNDINNENKYETISNYKERDSIAYKSQLKEREKDSKPLIRCLSTCWFSGEIFFVACDDNTIREYKVRFDPN</sequence>
<dbReference type="InterPro" id="IPR045223">
    <property type="entry name" value="RACK1-like"/>
</dbReference>
<dbReference type="PRINTS" id="PR00320">
    <property type="entry name" value="GPROTEINBRPT"/>
</dbReference>
<dbReference type="InterPro" id="IPR001680">
    <property type="entry name" value="WD40_rpt"/>
</dbReference>
<dbReference type="EMBL" id="JAVFKY010000002">
    <property type="protein sequence ID" value="KAK5580648.1"/>
    <property type="molecule type" value="Genomic_DNA"/>
</dbReference>
<dbReference type="Gene3D" id="2.130.10.10">
    <property type="entry name" value="YVTN repeat-like/Quinoprotein amine dehydrogenase"/>
    <property type="match status" value="2"/>
</dbReference>
<proteinExistence type="inferred from homology"/>
<dbReference type="SUPFAM" id="SSF50978">
    <property type="entry name" value="WD40 repeat-like"/>
    <property type="match status" value="1"/>
</dbReference>